<feature type="transmembrane region" description="Helical" evidence="1">
    <location>
        <begin position="87"/>
        <end position="107"/>
    </location>
</feature>
<dbReference type="Proteomes" id="UP001243364">
    <property type="component" value="Unassembled WGS sequence"/>
</dbReference>
<organism evidence="2 3">
    <name type="scientific">Streptomyces achromogenes</name>
    <dbReference type="NCBI Taxonomy" id="67255"/>
    <lineage>
        <taxon>Bacteria</taxon>
        <taxon>Bacillati</taxon>
        <taxon>Actinomycetota</taxon>
        <taxon>Actinomycetes</taxon>
        <taxon>Kitasatosporales</taxon>
        <taxon>Streptomycetaceae</taxon>
        <taxon>Streptomyces</taxon>
    </lineage>
</organism>
<comment type="caution">
    <text evidence="2">The sequence shown here is derived from an EMBL/GenBank/DDBJ whole genome shotgun (WGS) entry which is preliminary data.</text>
</comment>
<feature type="transmembrane region" description="Helical" evidence="1">
    <location>
        <begin position="223"/>
        <end position="241"/>
    </location>
</feature>
<accession>A0ABU0PZR3</accession>
<evidence type="ECO:0000256" key="1">
    <source>
        <dbReference type="SAM" id="Phobius"/>
    </source>
</evidence>
<gene>
    <name evidence="2" type="ORF">QFZ56_002868</name>
</gene>
<name>A0ABU0PZR3_STRAH</name>
<feature type="transmembrane region" description="Helical" evidence="1">
    <location>
        <begin position="49"/>
        <end position="67"/>
    </location>
</feature>
<protein>
    <submittedName>
        <fullName evidence="2">Uncharacterized protein</fullName>
    </submittedName>
</protein>
<keyword evidence="1" id="KW-1133">Transmembrane helix</keyword>
<evidence type="ECO:0000313" key="2">
    <source>
        <dbReference type="EMBL" id="MDQ0683905.1"/>
    </source>
</evidence>
<sequence length="426" mass="46339">MKFSTTLRSGSVRWAAPIILLLTFLYYVVGQTAPLSSYFHYAPSIVAEPLTTLYALAYATAAGLACWESGRLKSARIWALAPARSRYRIAANILAPVIALSWLVLLLPPAVSLARSATMPSLDSLRLPLAAMVICVAHAIVGFAVGCWVPRIIATPILAVADWLVVAFTRAMLPYWPRHVSGQFDTIGFGEVPRFVTAAAPILLAGGIAVGLLLLWLPFGWRLLRVALAAAVAVGGVFGAYRITADWSATPPITTGNVAMACTGSAPRMCVPEFNERYLSKAQSGSAKALSVLRDAGATSARPQLITDGYVDGRHQKASTDTEWRMMLTVPIQRGDAVYQVVVRSLKFRCKEVDVRTAHSAWLWAATKTGQAEAYQMRREQEGMNPEDRQLEKQIKADVTRVLAEPAAEQTKWIKKQLDTCQANPS</sequence>
<feature type="transmembrane region" description="Helical" evidence="1">
    <location>
        <begin position="196"/>
        <end position="216"/>
    </location>
</feature>
<feature type="transmembrane region" description="Helical" evidence="1">
    <location>
        <begin position="12"/>
        <end position="29"/>
    </location>
</feature>
<keyword evidence="1" id="KW-0472">Membrane</keyword>
<dbReference type="EMBL" id="JAUSYA010000001">
    <property type="protein sequence ID" value="MDQ0683905.1"/>
    <property type="molecule type" value="Genomic_DNA"/>
</dbReference>
<proteinExistence type="predicted"/>
<feature type="transmembrane region" description="Helical" evidence="1">
    <location>
        <begin position="156"/>
        <end position="176"/>
    </location>
</feature>
<evidence type="ECO:0000313" key="3">
    <source>
        <dbReference type="Proteomes" id="UP001243364"/>
    </source>
</evidence>
<keyword evidence="3" id="KW-1185">Reference proteome</keyword>
<reference evidence="2 3" key="1">
    <citation type="submission" date="2023-07" db="EMBL/GenBank/DDBJ databases">
        <title>Comparative genomics of wheat-associated soil bacteria to identify genetic determinants of phenazine resistance.</title>
        <authorList>
            <person name="Mouncey N."/>
        </authorList>
    </citation>
    <scope>NUCLEOTIDE SEQUENCE [LARGE SCALE GENOMIC DNA]</scope>
    <source>
        <strain evidence="2 3">W4I19-2</strain>
    </source>
</reference>
<feature type="transmembrane region" description="Helical" evidence="1">
    <location>
        <begin position="127"/>
        <end position="149"/>
    </location>
</feature>
<keyword evidence="1" id="KW-0812">Transmembrane</keyword>